<dbReference type="Proteomes" id="UP000198211">
    <property type="component" value="Unassembled WGS sequence"/>
</dbReference>
<comment type="caution">
    <text evidence="1">The sequence shown here is derived from an EMBL/GenBank/DDBJ whole genome shotgun (WGS) entry which is preliminary data.</text>
</comment>
<gene>
    <name evidence="1" type="ORF">PHMEG_00030367</name>
</gene>
<dbReference type="AlphaFoldDB" id="A0A225V0I0"/>
<dbReference type="OrthoDB" id="126596at2759"/>
<dbReference type="PANTHER" id="PTHR46586:SF3">
    <property type="entry name" value="ANKYRIN REPEAT-CONTAINING PROTEIN"/>
    <property type="match status" value="1"/>
</dbReference>
<evidence type="ECO:0000313" key="2">
    <source>
        <dbReference type="Proteomes" id="UP000198211"/>
    </source>
</evidence>
<proteinExistence type="predicted"/>
<dbReference type="PANTHER" id="PTHR46586">
    <property type="entry name" value="ANKYRIN REPEAT-CONTAINING PROTEIN"/>
    <property type="match status" value="1"/>
</dbReference>
<name>A0A225V0I0_9STRA</name>
<evidence type="ECO:0000313" key="1">
    <source>
        <dbReference type="EMBL" id="OWY98782.1"/>
    </source>
</evidence>
<keyword evidence="2" id="KW-1185">Reference proteome</keyword>
<sequence length="65" mass="7057">LEVVKWLHEHRSDGCTVAAMDNAAANGPIEIMQWLHNHTSAGCKTKATDGAPSNKYCEMASSKSR</sequence>
<dbReference type="STRING" id="4795.A0A225V0I0"/>
<organism evidence="1 2">
    <name type="scientific">Phytophthora megakarya</name>
    <dbReference type="NCBI Taxonomy" id="4795"/>
    <lineage>
        <taxon>Eukaryota</taxon>
        <taxon>Sar</taxon>
        <taxon>Stramenopiles</taxon>
        <taxon>Oomycota</taxon>
        <taxon>Peronosporomycetes</taxon>
        <taxon>Peronosporales</taxon>
        <taxon>Peronosporaceae</taxon>
        <taxon>Phytophthora</taxon>
    </lineage>
</organism>
<dbReference type="Pfam" id="PF13637">
    <property type="entry name" value="Ank_4"/>
    <property type="match status" value="1"/>
</dbReference>
<accession>A0A225V0I0</accession>
<dbReference type="EMBL" id="NBNE01009083">
    <property type="protein sequence ID" value="OWY98782.1"/>
    <property type="molecule type" value="Genomic_DNA"/>
</dbReference>
<dbReference type="InterPro" id="IPR002110">
    <property type="entry name" value="Ankyrin_rpt"/>
</dbReference>
<protein>
    <submittedName>
        <fullName evidence="1">Uncharacterized protein</fullName>
    </submittedName>
</protein>
<dbReference type="InterPro" id="IPR052050">
    <property type="entry name" value="SecEffector_AnkRepeat"/>
</dbReference>
<feature type="non-terminal residue" evidence="1">
    <location>
        <position position="1"/>
    </location>
</feature>
<reference evidence="2" key="1">
    <citation type="submission" date="2017-03" db="EMBL/GenBank/DDBJ databases">
        <title>Phytopthora megakarya and P. palmivora, two closely related causual agents of cacao black pod achieved similar genome size and gene model numbers by different mechanisms.</title>
        <authorList>
            <person name="Ali S."/>
            <person name="Shao J."/>
            <person name="Larry D.J."/>
            <person name="Kronmiller B."/>
            <person name="Shen D."/>
            <person name="Strem M.D."/>
            <person name="Melnick R.L."/>
            <person name="Guiltinan M.J."/>
            <person name="Tyler B.M."/>
            <person name="Meinhardt L.W."/>
            <person name="Bailey B.A."/>
        </authorList>
    </citation>
    <scope>NUCLEOTIDE SEQUENCE [LARGE SCALE GENOMIC DNA]</scope>
    <source>
        <strain evidence="2">zdho120</strain>
    </source>
</reference>